<evidence type="ECO:0000313" key="2">
    <source>
        <dbReference type="Proteomes" id="UP000433406"/>
    </source>
</evidence>
<keyword evidence="2" id="KW-1185">Reference proteome</keyword>
<comment type="caution">
    <text evidence="1">The sequence shown here is derived from an EMBL/GenBank/DDBJ whole genome shotgun (WGS) entry which is preliminary data.</text>
</comment>
<dbReference type="InterPro" id="IPR037185">
    <property type="entry name" value="EmrE-like"/>
</dbReference>
<dbReference type="PANTHER" id="PTHR40761">
    <property type="entry name" value="CONSERVED INTEGRAL MEMBRANE ALANINE VALINE AND LEUCINE RICH PROTEIN-RELATED"/>
    <property type="match status" value="1"/>
</dbReference>
<dbReference type="PANTHER" id="PTHR40761:SF1">
    <property type="entry name" value="CONSERVED INTEGRAL MEMBRANE ALANINE VALINE AND LEUCINE RICH PROTEIN-RELATED"/>
    <property type="match status" value="1"/>
</dbReference>
<organism evidence="1 2">
    <name type="scientific">Nocardioides marmotae</name>
    <dbReference type="NCBI Taxonomy" id="2663857"/>
    <lineage>
        <taxon>Bacteria</taxon>
        <taxon>Bacillati</taxon>
        <taxon>Actinomycetota</taxon>
        <taxon>Actinomycetes</taxon>
        <taxon>Propionibacteriales</taxon>
        <taxon>Nocardioidaceae</taxon>
        <taxon>Nocardioides</taxon>
    </lineage>
</organism>
<sequence>MLLGLLAAAGAALCYGVSSVLEAVAARRAEAAEGLDPRLLVRLLRSGTYVAGVAVDGLGFVLSLVAVRSLPLFVVQAIVAGFLAVTAILGAVFLRMPLTRADRLGIAVVVGGLALVGASATEDRSVDVSDLEQWGVLVAAVVLGLAAVPLARLRGASGARALGAVAGLAFGATAVASRMLPGDLSPDHVLDEVGPLLRSPATYALAVAGVVALLTYSTALQRGSVTAATAPLVVGETVAPALVGLLLLGDQTRPGWGPLALLGFVLAVAGAVSLARHGDVQPATPATPA</sequence>
<name>A0A6I3J033_9ACTN</name>
<proteinExistence type="predicted"/>
<reference evidence="1 2" key="1">
    <citation type="submission" date="2019-10" db="EMBL/GenBank/DDBJ databases">
        <title>Nocardioides novel species isolated from the excrement of Marmot.</title>
        <authorList>
            <person name="Zhang G."/>
        </authorList>
    </citation>
    <scope>NUCLEOTIDE SEQUENCE [LARGE SCALE GENOMIC DNA]</scope>
    <source>
        <strain evidence="2">zg-579</strain>
    </source>
</reference>
<dbReference type="EMBL" id="WLCI01000005">
    <property type="protein sequence ID" value="MTB94381.1"/>
    <property type="molecule type" value="Genomic_DNA"/>
</dbReference>
<gene>
    <name evidence="1" type="ORF">GGQ22_04730</name>
</gene>
<dbReference type="Gene3D" id="1.10.3730.20">
    <property type="match status" value="1"/>
</dbReference>
<dbReference type="AlphaFoldDB" id="A0A6I3J033"/>
<evidence type="ECO:0000313" key="1">
    <source>
        <dbReference type="EMBL" id="MTB94381.1"/>
    </source>
</evidence>
<accession>A0A6I3J033</accession>
<protein>
    <recommendedName>
        <fullName evidence="3">Integral membrane protein</fullName>
    </recommendedName>
</protein>
<dbReference type="SUPFAM" id="SSF103481">
    <property type="entry name" value="Multidrug resistance efflux transporter EmrE"/>
    <property type="match status" value="1"/>
</dbReference>
<dbReference type="RefSeq" id="WP_154614219.1">
    <property type="nucleotide sequence ID" value="NZ_CP053660.1"/>
</dbReference>
<evidence type="ECO:0008006" key="3">
    <source>
        <dbReference type="Google" id="ProtNLM"/>
    </source>
</evidence>
<dbReference type="Proteomes" id="UP000433406">
    <property type="component" value="Unassembled WGS sequence"/>
</dbReference>